<gene>
    <name evidence="3" type="ORF">FLONG3_4948</name>
</gene>
<evidence type="ECO:0000256" key="1">
    <source>
        <dbReference type="SAM" id="MobiDB-lite"/>
    </source>
</evidence>
<feature type="transmembrane region" description="Helical" evidence="2">
    <location>
        <begin position="198"/>
        <end position="223"/>
    </location>
</feature>
<name>A0A395SY25_9HYPO</name>
<dbReference type="Proteomes" id="UP000266234">
    <property type="component" value="Unassembled WGS sequence"/>
</dbReference>
<feature type="region of interest" description="Disordered" evidence="1">
    <location>
        <begin position="1"/>
        <end position="51"/>
    </location>
</feature>
<sequence>MSHTEKKSSGIELADVGNNANHDYSPLGEDDSNITTPTREQPTAGLDPSTKSFVVDSADSEKITYWKSFKGPEAPKAVCGNGVWNIVRHLALLHVLPIGITLTLLGLYIREVRWGDLTSEQLNALQFAAKGHEILILVSLTDILLQRISYSLLHEDGVPLGFLSAPFYLGAPIQYLFSWEFWSGLVQPGIKPKTAGSWVTGTIIIVTIILSVAAAPLSAIVMIPREGWWQFTPRLDSEEQRISYFKPDIYPTNLGKNQTDLYLIDIESNRSLVDDPLSLLLPAIWDVPLYDAEAKFRQEPNISYTNYPKYFESNRLVLSTPLQQLNDTSTSVQVTTTPMDTLAADYASNWWWYSKEPYPSNLLIKLQRRSLNAPLRKWKQPLVVVECASNRTKSADISFHFSSLISSNTEVNLTFENNEDFKDLVTKGRKIRPNTFPELRHRVLASSNETSPLISAEFLFLEDMPRHYSGNGTLLDPSDAPTGDYYPIFGFGLHLCRVSARWAEADMWFDRRRSYTMQSQFEYPLGNLEKLVGQSAETYETIKMQKEWLEAVGRRRNQTTGIQDPEKDSIWEKTIYLADKRRYAYGWAVNSTEFLQETLGIHFADILSRMGPSFFDRKGLRNSDTNDGKPPLPDDFIVDQTFFLGGFGYSINSSSTIPLALGILLLHVAIVLIHTAVIIFSRRRWLSSCWTSFGKLLVLALRSEKHDLGNVGGGVESSQTWSTSAVVRAIGDEKRLEMVLKKRGKSDGLINEEEYGNEDGIRTEYSRVEPGVRYR</sequence>
<comment type="caution">
    <text evidence="3">The sequence shown here is derived from an EMBL/GenBank/DDBJ whole genome shotgun (WGS) entry which is preliminary data.</text>
</comment>
<feature type="transmembrane region" description="Helical" evidence="2">
    <location>
        <begin position="157"/>
        <end position="177"/>
    </location>
</feature>
<keyword evidence="4" id="KW-1185">Reference proteome</keyword>
<dbReference type="STRING" id="694270.A0A395SY25"/>
<keyword evidence="2" id="KW-0812">Transmembrane</keyword>
<evidence type="ECO:0000313" key="4">
    <source>
        <dbReference type="Proteomes" id="UP000266234"/>
    </source>
</evidence>
<organism evidence="3 4">
    <name type="scientific">Fusarium longipes</name>
    <dbReference type="NCBI Taxonomy" id="694270"/>
    <lineage>
        <taxon>Eukaryota</taxon>
        <taxon>Fungi</taxon>
        <taxon>Dikarya</taxon>
        <taxon>Ascomycota</taxon>
        <taxon>Pezizomycotina</taxon>
        <taxon>Sordariomycetes</taxon>
        <taxon>Hypocreomycetidae</taxon>
        <taxon>Hypocreales</taxon>
        <taxon>Nectriaceae</taxon>
        <taxon>Fusarium</taxon>
    </lineage>
</organism>
<protein>
    <submittedName>
        <fullName evidence="3">Uncharacterized protein</fullName>
    </submittedName>
</protein>
<dbReference type="OrthoDB" id="5342924at2759"/>
<dbReference type="AlphaFoldDB" id="A0A395SY25"/>
<proteinExistence type="predicted"/>
<feature type="transmembrane region" description="Helical" evidence="2">
    <location>
        <begin position="659"/>
        <end position="680"/>
    </location>
</feature>
<accession>A0A395SY25</accession>
<dbReference type="EMBL" id="PXOG01000104">
    <property type="protein sequence ID" value="RGP76865.1"/>
    <property type="molecule type" value="Genomic_DNA"/>
</dbReference>
<reference evidence="3 4" key="1">
    <citation type="journal article" date="2018" name="PLoS Pathog.">
        <title>Evolution of structural diversity of trichothecenes, a family of toxins produced by plant pathogenic and entomopathogenic fungi.</title>
        <authorList>
            <person name="Proctor R.H."/>
            <person name="McCormick S.P."/>
            <person name="Kim H.S."/>
            <person name="Cardoza R.E."/>
            <person name="Stanley A.M."/>
            <person name="Lindo L."/>
            <person name="Kelly A."/>
            <person name="Brown D.W."/>
            <person name="Lee T."/>
            <person name="Vaughan M.M."/>
            <person name="Alexander N.J."/>
            <person name="Busman M."/>
            <person name="Gutierrez S."/>
        </authorList>
    </citation>
    <scope>NUCLEOTIDE SEQUENCE [LARGE SCALE GENOMIC DNA]</scope>
    <source>
        <strain evidence="3 4">NRRL 20695</strain>
    </source>
</reference>
<evidence type="ECO:0000313" key="3">
    <source>
        <dbReference type="EMBL" id="RGP76865.1"/>
    </source>
</evidence>
<keyword evidence="2" id="KW-0472">Membrane</keyword>
<feature type="transmembrane region" description="Helical" evidence="2">
    <location>
        <begin position="90"/>
        <end position="109"/>
    </location>
</feature>
<evidence type="ECO:0000256" key="2">
    <source>
        <dbReference type="SAM" id="Phobius"/>
    </source>
</evidence>
<keyword evidence="2" id="KW-1133">Transmembrane helix</keyword>